<accession>A0A3M0CGH8</accession>
<keyword evidence="2" id="KW-1185">Reference proteome</keyword>
<gene>
    <name evidence="1" type="ORF">BXY39_1350</name>
</gene>
<dbReference type="Proteomes" id="UP000271227">
    <property type="component" value="Unassembled WGS sequence"/>
</dbReference>
<name>A0A3M0CGH8_9PROT</name>
<evidence type="ECO:0000313" key="2">
    <source>
        <dbReference type="Proteomes" id="UP000271227"/>
    </source>
</evidence>
<evidence type="ECO:0000313" key="1">
    <source>
        <dbReference type="EMBL" id="RMB08711.1"/>
    </source>
</evidence>
<organism evidence="1 2">
    <name type="scientific">Eilatimonas milleporae</name>
    <dbReference type="NCBI Taxonomy" id="911205"/>
    <lineage>
        <taxon>Bacteria</taxon>
        <taxon>Pseudomonadati</taxon>
        <taxon>Pseudomonadota</taxon>
        <taxon>Alphaproteobacteria</taxon>
        <taxon>Kordiimonadales</taxon>
        <taxon>Kordiimonadaceae</taxon>
        <taxon>Eilatimonas</taxon>
    </lineage>
</organism>
<comment type="caution">
    <text evidence="1">The sequence shown here is derived from an EMBL/GenBank/DDBJ whole genome shotgun (WGS) entry which is preliminary data.</text>
</comment>
<dbReference type="InParanoid" id="A0A3M0CGH8"/>
<sequence length="70" mass="7722">MTNKCGYGGIHETSCQKLRVTKPLQINNIDDVAMEPQTKSRQSTRLTTEARAVTGFIALPAEERPDCAKT</sequence>
<proteinExistence type="predicted"/>
<protein>
    <submittedName>
        <fullName evidence="1">Uncharacterized protein</fullName>
    </submittedName>
</protein>
<dbReference type="AlphaFoldDB" id="A0A3M0CGH8"/>
<reference evidence="1 2" key="1">
    <citation type="submission" date="2018-10" db="EMBL/GenBank/DDBJ databases">
        <title>Genomic Encyclopedia of Archaeal and Bacterial Type Strains, Phase II (KMG-II): from individual species to whole genera.</title>
        <authorList>
            <person name="Goeker M."/>
        </authorList>
    </citation>
    <scope>NUCLEOTIDE SEQUENCE [LARGE SCALE GENOMIC DNA]</scope>
    <source>
        <strain evidence="1 2">DSM 25217</strain>
    </source>
</reference>
<dbReference type="EMBL" id="REFR01000010">
    <property type="protein sequence ID" value="RMB08711.1"/>
    <property type="molecule type" value="Genomic_DNA"/>
</dbReference>